<evidence type="ECO:0000313" key="1">
    <source>
        <dbReference type="EMBL" id="PSN74298.1"/>
    </source>
</evidence>
<dbReference type="Proteomes" id="UP000240883">
    <property type="component" value="Unassembled WGS sequence"/>
</dbReference>
<protein>
    <submittedName>
        <fullName evidence="1">Uncharacterized protein</fullName>
    </submittedName>
</protein>
<dbReference type="AlphaFoldDB" id="A0A2T2PAA8"/>
<sequence>MGPSRWAMTNSLLTRAASRFAPRAPHSPALAIVVHLRTAVVDPFPASSRCASPLALAVAPAVALGLHLVAKSAEHVVEVPKPYPNPGPLDIRRSGFMQTHVACRVE</sequence>
<keyword evidence="2" id="KW-1185">Reference proteome</keyword>
<proteinExistence type="predicted"/>
<name>A0A2T2PAA8_CORCC</name>
<reference evidence="1 2" key="1">
    <citation type="journal article" date="2018" name="Front. Microbiol.">
        <title>Genome-Wide Analysis of Corynespora cassiicola Leaf Fall Disease Putative Effectors.</title>
        <authorList>
            <person name="Lopez D."/>
            <person name="Ribeiro S."/>
            <person name="Label P."/>
            <person name="Fumanal B."/>
            <person name="Venisse J.S."/>
            <person name="Kohler A."/>
            <person name="de Oliveira R.R."/>
            <person name="Labutti K."/>
            <person name="Lipzen A."/>
            <person name="Lail K."/>
            <person name="Bauer D."/>
            <person name="Ohm R.A."/>
            <person name="Barry K.W."/>
            <person name="Spatafora J."/>
            <person name="Grigoriev I.V."/>
            <person name="Martin F.M."/>
            <person name="Pujade-Renaud V."/>
        </authorList>
    </citation>
    <scope>NUCLEOTIDE SEQUENCE [LARGE SCALE GENOMIC DNA]</scope>
    <source>
        <strain evidence="1 2">Philippines</strain>
    </source>
</reference>
<organism evidence="1 2">
    <name type="scientific">Corynespora cassiicola Philippines</name>
    <dbReference type="NCBI Taxonomy" id="1448308"/>
    <lineage>
        <taxon>Eukaryota</taxon>
        <taxon>Fungi</taxon>
        <taxon>Dikarya</taxon>
        <taxon>Ascomycota</taxon>
        <taxon>Pezizomycotina</taxon>
        <taxon>Dothideomycetes</taxon>
        <taxon>Pleosporomycetidae</taxon>
        <taxon>Pleosporales</taxon>
        <taxon>Corynesporascaceae</taxon>
        <taxon>Corynespora</taxon>
    </lineage>
</organism>
<gene>
    <name evidence="1" type="ORF">BS50DRAFT_567151</name>
</gene>
<dbReference type="EMBL" id="KZ678128">
    <property type="protein sequence ID" value="PSN74298.1"/>
    <property type="molecule type" value="Genomic_DNA"/>
</dbReference>
<evidence type="ECO:0000313" key="2">
    <source>
        <dbReference type="Proteomes" id="UP000240883"/>
    </source>
</evidence>
<accession>A0A2T2PAA8</accession>